<dbReference type="GO" id="GO:0006121">
    <property type="term" value="P:mitochondrial electron transport, succinate to ubiquinone"/>
    <property type="evidence" value="ECO:0007669"/>
    <property type="project" value="TreeGrafter"/>
</dbReference>
<comment type="cofactor">
    <cofactor evidence="1">
        <name>FAD</name>
        <dbReference type="ChEBI" id="CHEBI:57692"/>
    </cofactor>
</comment>
<feature type="active site" description="Proton acceptor" evidence="15">
    <location>
        <position position="35"/>
    </location>
</feature>
<reference evidence="18 19" key="2">
    <citation type="submission" date="2018-11" db="EMBL/GenBank/DDBJ databases">
        <authorList>
            <consortium name="Pathogen Informatics"/>
        </authorList>
    </citation>
    <scope>NUCLEOTIDE SEQUENCE [LARGE SCALE GENOMIC DNA]</scope>
</reference>
<proteinExistence type="inferred from homology"/>
<sequence>MGRPCYTGEGGYLVNSKGERFMEKYAPNAKDLASRDVVSRAETIEIMEGRGVGPEKDHIYLQLHHLPASQIHQRLPGISETAKIFAGVDVTREPIPVIPTVHYNMGGIPTNYKAQVITYTKEGGDKIVPGLYACGECACHSVHGANRLGANSLLDAAVFGRACAIKQCKETIFSIKEELKPDEKLPELPNKAGEETIANLDAVRYAKGDVPTAELRLRMQKTMQRHAGVFRRGDILAEGVTKMMDLYKELKRLKTTDRSLIWNSDLTESLELQNLMLNATQTIVAAEARKESRGAHARDDFPKREDEYDYSKPIEHQQKRPFERHWRKHTLTKQDWRTGHITLDYRPVIDKTLDPREVDTIPPKIRSY</sequence>
<dbReference type="AlphaFoldDB" id="A0A183UJM8"/>
<dbReference type="Pfam" id="PF02910">
    <property type="entry name" value="Succ_DH_flav_C"/>
    <property type="match status" value="1"/>
</dbReference>
<comment type="subunit">
    <text evidence="14">Component of the mitochondrial electron transport chain complex II composed of four subunits: a flavoprotein (Fp), an iron-sulfur protein (Ip), and a large cytochrome b (CybL) subunit and a small cytochrome b (CybS) subunit. There are 2 developmental stage-specific forms of complex II which have the Ip and CybL subunits in common. Complex II from the free-living larvae (aerobic environment) acts as a succinate dehydrogenase and is composed of the common subunit Ip and CybL and the stage specific subunits FpL and CybSL. Complex II from parasitic larvae and adults (anaerobic environment) acts as a fumarate reductase and is composed of the common subunit Ip and CybL and the stage specific subunits FpA and CybSA.</text>
</comment>
<organism evidence="19 20">
    <name type="scientific">Toxocara canis</name>
    <name type="common">Canine roundworm</name>
    <dbReference type="NCBI Taxonomy" id="6265"/>
    <lineage>
        <taxon>Eukaryota</taxon>
        <taxon>Metazoa</taxon>
        <taxon>Ecdysozoa</taxon>
        <taxon>Nematoda</taxon>
        <taxon>Chromadorea</taxon>
        <taxon>Rhabditida</taxon>
        <taxon>Spirurina</taxon>
        <taxon>Ascaridomorpha</taxon>
        <taxon>Ascaridoidea</taxon>
        <taxon>Toxocaridae</taxon>
        <taxon>Toxocara</taxon>
    </lineage>
</organism>
<reference evidence="20" key="1">
    <citation type="submission" date="2016-06" db="UniProtKB">
        <authorList>
            <consortium name="WormBaseParasite"/>
        </authorList>
    </citation>
    <scope>IDENTIFICATION</scope>
</reference>
<dbReference type="InterPro" id="IPR027477">
    <property type="entry name" value="Succ_DH/fumarate_Rdtase_cat_sf"/>
</dbReference>
<dbReference type="PANTHER" id="PTHR11632:SF51">
    <property type="entry name" value="SUCCINATE DEHYDROGENASE [UBIQUINONE] FLAVOPROTEIN SUBUNIT, MITOCHONDRIAL"/>
    <property type="match status" value="1"/>
</dbReference>
<dbReference type="GO" id="GO:0005743">
    <property type="term" value="C:mitochondrial inner membrane"/>
    <property type="evidence" value="ECO:0007669"/>
    <property type="project" value="UniProtKB-SubCell"/>
</dbReference>
<dbReference type="FunFam" id="1.20.58.100:FF:000001">
    <property type="entry name" value="Succinate dehydrogenase flavoprotein subunit (SdhA)"/>
    <property type="match status" value="1"/>
</dbReference>
<evidence type="ECO:0000256" key="3">
    <source>
        <dbReference type="ARBA" id="ARBA00008040"/>
    </source>
</evidence>
<evidence type="ECO:0000259" key="17">
    <source>
        <dbReference type="Pfam" id="PF02910"/>
    </source>
</evidence>
<keyword evidence="10" id="KW-0249">Electron transport</keyword>
<dbReference type="InterPro" id="IPR030664">
    <property type="entry name" value="SdhA/FrdA/AprA"/>
</dbReference>
<evidence type="ECO:0000256" key="14">
    <source>
        <dbReference type="ARBA" id="ARBA00066246"/>
    </source>
</evidence>
<dbReference type="GO" id="GO:0009055">
    <property type="term" value="F:electron transfer activity"/>
    <property type="evidence" value="ECO:0007669"/>
    <property type="project" value="TreeGrafter"/>
</dbReference>
<keyword evidence="11" id="KW-0560">Oxidoreductase</keyword>
<dbReference type="Pfam" id="PF00890">
    <property type="entry name" value="FAD_binding_2"/>
    <property type="match status" value="1"/>
</dbReference>
<dbReference type="GO" id="GO:0045273">
    <property type="term" value="C:respiratory chain complex II (succinate dehydrogenase)"/>
    <property type="evidence" value="ECO:0007669"/>
    <property type="project" value="UniProtKB-ARBA"/>
</dbReference>
<evidence type="ECO:0000256" key="11">
    <source>
        <dbReference type="ARBA" id="ARBA00023002"/>
    </source>
</evidence>
<evidence type="ECO:0000256" key="2">
    <source>
        <dbReference type="ARBA" id="ARBA00004443"/>
    </source>
</evidence>
<keyword evidence="13" id="KW-0472">Membrane</keyword>
<dbReference type="InterPro" id="IPR003953">
    <property type="entry name" value="FAD-dep_OxRdtase_2_FAD-bd"/>
</dbReference>
<name>A0A183UJM8_TOXCA</name>
<evidence type="ECO:0000256" key="8">
    <source>
        <dbReference type="ARBA" id="ARBA00022827"/>
    </source>
</evidence>
<evidence type="ECO:0000256" key="12">
    <source>
        <dbReference type="ARBA" id="ARBA00023128"/>
    </source>
</evidence>
<dbReference type="Gene3D" id="3.90.700.10">
    <property type="entry name" value="Succinate dehydrogenase/fumarate reductase flavoprotein, catalytic domain"/>
    <property type="match status" value="1"/>
</dbReference>
<dbReference type="SUPFAM" id="SSF51905">
    <property type="entry name" value="FAD/NAD(P)-binding domain"/>
    <property type="match status" value="1"/>
</dbReference>
<evidence type="ECO:0000256" key="7">
    <source>
        <dbReference type="ARBA" id="ARBA00022792"/>
    </source>
</evidence>
<keyword evidence="8" id="KW-0274">FAD</keyword>
<evidence type="ECO:0000313" key="18">
    <source>
        <dbReference type="EMBL" id="VDM40019.1"/>
    </source>
</evidence>
<comment type="subcellular location">
    <subcellularLocation>
        <location evidence="2">Mitochondrion inner membrane</location>
        <topology evidence="2">Peripheral membrane protein</topology>
        <orientation evidence="2">Matrix side</orientation>
    </subcellularLocation>
</comment>
<gene>
    <name evidence="18" type="ORF">TCNE_LOCUS8698</name>
</gene>
<dbReference type="FunFam" id="3.50.50.60:FF:001062">
    <property type="entry name" value="Succinate dehydrogenase complex, subunit A, flavoprotein (Fp)"/>
    <property type="match status" value="1"/>
</dbReference>
<evidence type="ECO:0000259" key="16">
    <source>
        <dbReference type="Pfam" id="PF00890"/>
    </source>
</evidence>
<evidence type="ECO:0000256" key="4">
    <source>
        <dbReference type="ARBA" id="ARBA00012792"/>
    </source>
</evidence>
<dbReference type="WBParaSite" id="TCNE_0000869801-mRNA-1">
    <property type="protein sequence ID" value="TCNE_0000869801-mRNA-1"/>
    <property type="gene ID" value="TCNE_0000869801"/>
</dbReference>
<evidence type="ECO:0000256" key="9">
    <source>
        <dbReference type="ARBA" id="ARBA00022946"/>
    </source>
</evidence>
<dbReference type="EMBL" id="UYWY01019975">
    <property type="protein sequence ID" value="VDM40019.1"/>
    <property type="molecule type" value="Genomic_DNA"/>
</dbReference>
<keyword evidence="9" id="KW-0809">Transit peptide</keyword>
<protein>
    <recommendedName>
        <fullName evidence="4">succinate dehydrogenase</fullName>
        <ecNumber evidence="4">1.3.5.1</ecNumber>
    </recommendedName>
</protein>
<dbReference type="Gene3D" id="3.50.50.60">
    <property type="entry name" value="FAD/NAD(P)-binding domain"/>
    <property type="match status" value="1"/>
</dbReference>
<dbReference type="InterPro" id="IPR037099">
    <property type="entry name" value="Fum_R/Succ_DH_flav-like_C_sf"/>
</dbReference>
<feature type="domain" description="Fumarate reductase/succinate dehydrogenase flavoprotein-like C-terminal" evidence="17">
    <location>
        <begin position="216"/>
        <end position="368"/>
    </location>
</feature>
<dbReference type="GO" id="GO:0050660">
    <property type="term" value="F:flavin adenine dinucleotide binding"/>
    <property type="evidence" value="ECO:0007669"/>
    <property type="project" value="TreeGrafter"/>
</dbReference>
<feature type="domain" description="FAD-dependent oxidoreductase 2 FAD-binding" evidence="16">
    <location>
        <begin position="8"/>
        <end position="153"/>
    </location>
</feature>
<keyword evidence="7" id="KW-0999">Mitochondrion inner membrane</keyword>
<keyword evidence="19" id="KW-1185">Reference proteome</keyword>
<evidence type="ECO:0000313" key="19">
    <source>
        <dbReference type="Proteomes" id="UP000050794"/>
    </source>
</evidence>
<dbReference type="Gene3D" id="4.10.80.40">
    <property type="entry name" value="succinate dehydrogenase protein domain"/>
    <property type="match status" value="1"/>
</dbReference>
<comment type="similarity">
    <text evidence="3">Belongs to the FAD-dependent oxidoreductase 2 family. FRD/SDH subfamily.</text>
</comment>
<dbReference type="SUPFAM" id="SSF46977">
    <property type="entry name" value="Succinate dehydrogenase/fumarate reductase flavoprotein C-terminal domain"/>
    <property type="match status" value="1"/>
</dbReference>
<dbReference type="GO" id="GO:0008177">
    <property type="term" value="F:succinate dehydrogenase (quinone) activity"/>
    <property type="evidence" value="ECO:0007669"/>
    <property type="project" value="UniProtKB-EC"/>
</dbReference>
<evidence type="ECO:0000256" key="6">
    <source>
        <dbReference type="ARBA" id="ARBA00022630"/>
    </source>
</evidence>
<dbReference type="EC" id="1.3.5.1" evidence="4"/>
<dbReference type="SUPFAM" id="SSF56425">
    <property type="entry name" value="Succinate dehydrogenase/fumarate reductase flavoprotein, catalytic domain"/>
    <property type="match status" value="1"/>
</dbReference>
<evidence type="ECO:0000256" key="5">
    <source>
        <dbReference type="ARBA" id="ARBA00022448"/>
    </source>
</evidence>
<evidence type="ECO:0000256" key="15">
    <source>
        <dbReference type="PIRSR" id="PIRSR630664-50"/>
    </source>
</evidence>
<dbReference type="PANTHER" id="PTHR11632">
    <property type="entry name" value="SUCCINATE DEHYDROGENASE 2 FLAVOPROTEIN SUBUNIT"/>
    <property type="match status" value="1"/>
</dbReference>
<dbReference type="Proteomes" id="UP000050794">
    <property type="component" value="Unassembled WGS sequence"/>
</dbReference>
<evidence type="ECO:0000256" key="1">
    <source>
        <dbReference type="ARBA" id="ARBA00001974"/>
    </source>
</evidence>
<dbReference type="Gene3D" id="1.20.58.100">
    <property type="entry name" value="Fumarate reductase/succinate dehydrogenase flavoprotein-like, C-terminal domain"/>
    <property type="match status" value="1"/>
</dbReference>
<dbReference type="FunFam" id="4.10.80.40:FF:000004">
    <property type="entry name" value="Succinate dehydrogenase [ubiquinone] flavoprotein subunit, mitochondrial"/>
    <property type="match status" value="1"/>
</dbReference>
<keyword evidence="5" id="KW-0813">Transport</keyword>
<keyword evidence="12" id="KW-0496">Mitochondrion</keyword>
<accession>A0A183UJM8</accession>
<dbReference type="InterPro" id="IPR036188">
    <property type="entry name" value="FAD/NAD-bd_sf"/>
</dbReference>
<keyword evidence="6" id="KW-0285">Flavoprotein</keyword>
<evidence type="ECO:0000313" key="20">
    <source>
        <dbReference type="WBParaSite" id="TCNE_0000869801-mRNA-1"/>
    </source>
</evidence>
<dbReference type="FunFam" id="3.90.700.10:FF:000001">
    <property type="entry name" value="Mitochondrial succinate dehydrogenase flavoprotein subunit"/>
    <property type="match status" value="1"/>
</dbReference>
<dbReference type="InterPro" id="IPR015939">
    <property type="entry name" value="Fum_Rdtase/Succ_DH_flav-like_C"/>
</dbReference>
<evidence type="ECO:0000256" key="10">
    <source>
        <dbReference type="ARBA" id="ARBA00022982"/>
    </source>
</evidence>
<evidence type="ECO:0000256" key="13">
    <source>
        <dbReference type="ARBA" id="ARBA00023136"/>
    </source>
</evidence>